<dbReference type="InterPro" id="IPR044143">
    <property type="entry name" value="GlgB_N_E_set_prok"/>
</dbReference>
<dbReference type="UniPathway" id="UPA00164"/>
<dbReference type="PIRSF" id="PIRSF000463">
    <property type="entry name" value="GlgB"/>
    <property type="match status" value="1"/>
</dbReference>
<dbReference type="SUPFAM" id="SSF51445">
    <property type="entry name" value="(Trans)glycosidases"/>
    <property type="match status" value="1"/>
</dbReference>
<dbReference type="InterPro" id="IPR006407">
    <property type="entry name" value="GlgB"/>
</dbReference>
<comment type="catalytic activity">
    <reaction evidence="1 10">
        <text>Transfers a segment of a (1-&gt;4)-alpha-D-glucan chain to a primary hydroxy group in a similar glucan chain.</text>
        <dbReference type="EC" id="2.4.1.18"/>
    </reaction>
</comment>
<comment type="function">
    <text evidence="10">Catalyzes the formation of the alpha-1,6-glucosidic linkages in glycogen by scission of a 1,4-alpha-linked oligosaccharide from growing alpha-1,4-glucan chains and the subsequent attachment of the oligosaccharide to the alpha-1,6 position.</text>
</comment>
<feature type="domain" description="Glycosyl hydrolase family 13 catalytic" evidence="13">
    <location>
        <begin position="414"/>
        <end position="774"/>
    </location>
</feature>
<dbReference type="CDD" id="cd02855">
    <property type="entry name" value="E_set_GBE_prok_N"/>
    <property type="match status" value="1"/>
</dbReference>
<evidence type="ECO:0000256" key="4">
    <source>
        <dbReference type="ARBA" id="ARBA00011245"/>
    </source>
</evidence>
<dbReference type="PANTHER" id="PTHR43651:SF3">
    <property type="entry name" value="1,4-ALPHA-GLUCAN-BRANCHING ENZYME"/>
    <property type="match status" value="1"/>
</dbReference>
<evidence type="ECO:0000256" key="12">
    <source>
        <dbReference type="SAM" id="MobiDB-lite"/>
    </source>
</evidence>
<sequence>MTARSSSRRPSQEPAPARGTAVRGTSPEASAGRSGVPATFLPGRDEPAGSGGAASPDATVETADATEVAETAEPTRTAETVETGETHRPGGVAERPPHQRDHGEPLPERPDATRPDRTRTGSARPGGSRTATTRPSSTQPSSTQPAGTPTDGAPPAPAPEPSGGSHGVRTAPPLGDEDRGRLLSGTHHDPHGLLGAHPVRGGVLFRVLRPYAKAVTVLAKGLRADLHDEGDGLFGGVLPLSAVPEYELLVSYEDNVVTVHDPYRFLPAVGELDLHLFGEGRHEELWQAMGAMPMVHQEVTGTRFTVWAPNARGVRVVGNFNYWDGTGFPMRSLGSSGVWELFLPGLGEGELYKFEITRPDGSKTLRADPMARRTECPPANASVVHTSHHRWQDAAWLERRAERPVHAAPFSVYEVHLASWRPGLTYRQLAQQLPAYVKDLGFTHVELMPVAEHPFGGSWGYQVTGFYAPTARMGTPDDFKYLVDALHRAGIGVLMDWVPAHFPRDAWALAEFDGRPLYEHEDPARAAHPDWGTLEFDYGRAEVRNFLVANAVYWCEEFHIDGLRVDAVASMLYLDYSRESGEWTPNVHGGRENLDAVAFLQEMNATVYRRCPGVVTVAEESTAWDGVTRATHHVGPGGFGGLGFGLKWNMGWMHDSLGYVGKEPVHRKYHHNEMTFSMVYAYSENYVLPISHDEVVHGKRSLVSKMPGDWWQQRATQRAYLGFMWSHPGKQLLFMGQEFAQGAEWAEGHGPDWWLLDPSYSAEPDHRGVRDLVRDLNRRYTDTPALWEQDTVPEGFSWIVGDASEDNVFAFLRYGTDGTPLLAVSNFSPVVRHAYPVGVPADVAAWREVLNTDEVRYGGSGVGNPDPLKPDASVPWHGRPASITPVLPPLATLWLRPV</sequence>
<dbReference type="CDD" id="cd11322">
    <property type="entry name" value="AmyAc_Glg_BE"/>
    <property type="match status" value="1"/>
</dbReference>
<dbReference type="FunFam" id="2.60.40.10:FF:000169">
    <property type="entry name" value="1,4-alpha-glucan branching enzyme GlgB"/>
    <property type="match status" value="1"/>
</dbReference>
<dbReference type="GO" id="GO:0004553">
    <property type="term" value="F:hydrolase activity, hydrolyzing O-glycosyl compounds"/>
    <property type="evidence" value="ECO:0007669"/>
    <property type="project" value="InterPro"/>
</dbReference>
<organism evidence="14 15">
    <name type="scientific">Streptomyces paromomycinus</name>
    <name type="common">Streptomyces rimosus subsp. paromomycinus</name>
    <dbReference type="NCBI Taxonomy" id="92743"/>
    <lineage>
        <taxon>Bacteria</taxon>
        <taxon>Bacillati</taxon>
        <taxon>Actinomycetota</taxon>
        <taxon>Actinomycetes</taxon>
        <taxon>Kitasatosporales</taxon>
        <taxon>Streptomycetaceae</taxon>
        <taxon>Streptomyces</taxon>
    </lineage>
</organism>
<feature type="compositionally biased region" description="Low complexity" evidence="12">
    <location>
        <begin position="127"/>
        <end position="151"/>
    </location>
</feature>
<dbReference type="SUPFAM" id="SSF81296">
    <property type="entry name" value="E set domains"/>
    <property type="match status" value="1"/>
</dbReference>
<proteinExistence type="inferred from homology"/>
<dbReference type="GO" id="GO:0003844">
    <property type="term" value="F:1,4-alpha-glucan branching enzyme activity"/>
    <property type="evidence" value="ECO:0007669"/>
    <property type="project" value="UniProtKB-UniRule"/>
</dbReference>
<dbReference type="InterPro" id="IPR014756">
    <property type="entry name" value="Ig_E-set"/>
</dbReference>
<dbReference type="SUPFAM" id="SSF51011">
    <property type="entry name" value="Glycosyl hydrolase domain"/>
    <property type="match status" value="1"/>
</dbReference>
<dbReference type="Pfam" id="PF02922">
    <property type="entry name" value="CBM_48"/>
    <property type="match status" value="1"/>
</dbReference>
<dbReference type="InterPro" id="IPR037439">
    <property type="entry name" value="Branching_enzy"/>
</dbReference>
<feature type="compositionally biased region" description="Low complexity" evidence="12">
    <location>
        <begin position="53"/>
        <end position="83"/>
    </location>
</feature>
<dbReference type="EMBL" id="BHZD01000001">
    <property type="protein sequence ID" value="GCD42908.1"/>
    <property type="molecule type" value="Genomic_DNA"/>
</dbReference>
<keyword evidence="5 10" id="KW-0321">Glycogen metabolism</keyword>
<keyword evidence="8 10" id="KW-0320">Glycogen biosynthesis</keyword>
<gene>
    <name evidence="14" type="primary">glgB1</name>
    <name evidence="10" type="synonym">glgB</name>
    <name evidence="14" type="ORF">GKJPGBOP_02583</name>
</gene>
<keyword evidence="15" id="KW-1185">Reference proteome</keyword>
<dbReference type="GO" id="GO:0005978">
    <property type="term" value="P:glycogen biosynthetic process"/>
    <property type="evidence" value="ECO:0007669"/>
    <property type="project" value="UniProtKB-UniRule"/>
</dbReference>
<evidence type="ECO:0000259" key="13">
    <source>
        <dbReference type="SMART" id="SM00642"/>
    </source>
</evidence>
<dbReference type="InterPro" id="IPR004193">
    <property type="entry name" value="Glyco_hydro_13_N"/>
</dbReference>
<dbReference type="EC" id="2.4.1.18" evidence="10"/>
<evidence type="ECO:0000313" key="15">
    <source>
        <dbReference type="Proteomes" id="UP000286746"/>
    </source>
</evidence>
<evidence type="ECO:0000313" key="14">
    <source>
        <dbReference type="EMBL" id="GCD42908.1"/>
    </source>
</evidence>
<dbReference type="Gene3D" id="2.60.40.10">
    <property type="entry name" value="Immunoglobulins"/>
    <property type="match status" value="2"/>
</dbReference>
<evidence type="ECO:0000256" key="1">
    <source>
        <dbReference type="ARBA" id="ARBA00000826"/>
    </source>
</evidence>
<evidence type="ECO:0000256" key="3">
    <source>
        <dbReference type="ARBA" id="ARBA00009000"/>
    </source>
</evidence>
<keyword evidence="9 10" id="KW-0119">Carbohydrate metabolism</keyword>
<dbReference type="NCBIfam" id="NF008967">
    <property type="entry name" value="PRK12313.1"/>
    <property type="match status" value="1"/>
</dbReference>
<dbReference type="PANTHER" id="PTHR43651">
    <property type="entry name" value="1,4-ALPHA-GLUCAN-BRANCHING ENZYME"/>
    <property type="match status" value="1"/>
</dbReference>
<evidence type="ECO:0000256" key="6">
    <source>
        <dbReference type="ARBA" id="ARBA00022676"/>
    </source>
</evidence>
<reference evidence="14 15" key="1">
    <citation type="submission" date="2018-11" db="EMBL/GenBank/DDBJ databases">
        <title>Whole genome sequence of Streptomyces paromomycinus NBRC 15454(T).</title>
        <authorList>
            <person name="Komaki H."/>
            <person name="Tamura T."/>
        </authorList>
    </citation>
    <scope>NUCLEOTIDE SEQUENCE [LARGE SCALE GENOMIC DNA]</scope>
    <source>
        <strain evidence="14 15">NBRC 15454</strain>
    </source>
</reference>
<feature type="active site" description="Proton donor" evidence="10 11">
    <location>
        <position position="619"/>
    </location>
</feature>
<dbReference type="InterPro" id="IPR006047">
    <property type="entry name" value="GH13_cat_dom"/>
</dbReference>
<dbReference type="GO" id="GO:0043169">
    <property type="term" value="F:cation binding"/>
    <property type="evidence" value="ECO:0007669"/>
    <property type="project" value="InterPro"/>
</dbReference>
<dbReference type="Pfam" id="PF22019">
    <property type="entry name" value="GlgB_N"/>
    <property type="match status" value="1"/>
</dbReference>
<dbReference type="InterPro" id="IPR013780">
    <property type="entry name" value="Glyco_hydro_b"/>
</dbReference>
<keyword evidence="7 10" id="KW-0808">Transferase</keyword>
<comment type="subunit">
    <text evidence="4 10">Monomer.</text>
</comment>
<dbReference type="Pfam" id="PF02806">
    <property type="entry name" value="Alpha-amylase_C"/>
    <property type="match status" value="1"/>
</dbReference>
<evidence type="ECO:0000256" key="5">
    <source>
        <dbReference type="ARBA" id="ARBA00022600"/>
    </source>
</evidence>
<dbReference type="AlphaFoldDB" id="A0A401W0Q3"/>
<dbReference type="InterPro" id="IPR013783">
    <property type="entry name" value="Ig-like_fold"/>
</dbReference>
<dbReference type="GO" id="GO:0005829">
    <property type="term" value="C:cytosol"/>
    <property type="evidence" value="ECO:0007669"/>
    <property type="project" value="TreeGrafter"/>
</dbReference>
<evidence type="ECO:0000256" key="9">
    <source>
        <dbReference type="ARBA" id="ARBA00023277"/>
    </source>
</evidence>
<feature type="compositionally biased region" description="Basic and acidic residues" evidence="12">
    <location>
        <begin position="95"/>
        <end position="119"/>
    </location>
</feature>
<dbReference type="Gene3D" id="3.20.20.80">
    <property type="entry name" value="Glycosidases"/>
    <property type="match status" value="1"/>
</dbReference>
<name>A0A401W0Q3_STREY</name>
<feature type="region of interest" description="Disordered" evidence="12">
    <location>
        <begin position="1"/>
        <end position="196"/>
    </location>
</feature>
<dbReference type="NCBIfam" id="NF003811">
    <property type="entry name" value="PRK05402.1"/>
    <property type="match status" value="1"/>
</dbReference>
<evidence type="ECO:0000256" key="10">
    <source>
        <dbReference type="HAMAP-Rule" id="MF_00685"/>
    </source>
</evidence>
<dbReference type="FunFam" id="2.60.40.1180:FF:000002">
    <property type="entry name" value="1,4-alpha-glucan branching enzyme GlgB"/>
    <property type="match status" value="1"/>
</dbReference>
<dbReference type="Proteomes" id="UP000286746">
    <property type="component" value="Unassembled WGS sequence"/>
</dbReference>
<dbReference type="Gene3D" id="2.60.40.1180">
    <property type="entry name" value="Golgi alpha-mannosidase II"/>
    <property type="match status" value="1"/>
</dbReference>
<evidence type="ECO:0000256" key="7">
    <source>
        <dbReference type="ARBA" id="ARBA00022679"/>
    </source>
</evidence>
<protein>
    <recommendedName>
        <fullName evidence="10">1,4-alpha-glucan branching enzyme GlgB</fullName>
        <ecNumber evidence="10">2.4.1.18</ecNumber>
    </recommendedName>
    <alternativeName>
        <fullName evidence="10">1,4-alpha-D-glucan:1,4-alpha-D-glucan 6-glucosyl-transferase</fullName>
    </alternativeName>
    <alternativeName>
        <fullName evidence="10">Alpha-(1-&gt;4)-glucan branching enzyme</fullName>
    </alternativeName>
    <alternativeName>
        <fullName evidence="10">Glycogen branching enzyme</fullName>
        <shortName evidence="10">BE</shortName>
    </alternativeName>
</protein>
<accession>A0A401W0Q3</accession>
<dbReference type="NCBIfam" id="TIGR01515">
    <property type="entry name" value="branching_enzym"/>
    <property type="match status" value="1"/>
</dbReference>
<dbReference type="Pfam" id="PF00128">
    <property type="entry name" value="Alpha-amylase"/>
    <property type="match status" value="1"/>
</dbReference>
<dbReference type="InterPro" id="IPR054169">
    <property type="entry name" value="GlgB_N"/>
</dbReference>
<evidence type="ECO:0000256" key="8">
    <source>
        <dbReference type="ARBA" id="ARBA00023056"/>
    </source>
</evidence>
<feature type="active site" description="Nucleophile" evidence="10 11">
    <location>
        <position position="566"/>
    </location>
</feature>
<keyword evidence="6 10" id="KW-0328">Glycosyltransferase</keyword>
<dbReference type="InterPro" id="IPR017853">
    <property type="entry name" value="GH"/>
</dbReference>
<dbReference type="InterPro" id="IPR006048">
    <property type="entry name" value="A-amylase/branching_C"/>
</dbReference>
<evidence type="ECO:0000256" key="11">
    <source>
        <dbReference type="PIRSR" id="PIRSR000463-1"/>
    </source>
</evidence>
<evidence type="ECO:0000256" key="2">
    <source>
        <dbReference type="ARBA" id="ARBA00004964"/>
    </source>
</evidence>
<dbReference type="FunFam" id="3.20.20.80:FF:000003">
    <property type="entry name" value="1,4-alpha-glucan branching enzyme GlgB"/>
    <property type="match status" value="1"/>
</dbReference>
<comment type="pathway">
    <text evidence="2 10">Glycan biosynthesis; glycogen biosynthesis.</text>
</comment>
<comment type="similarity">
    <text evidence="3 10">Belongs to the glycosyl hydrolase 13 family. GlgB subfamily.</text>
</comment>
<comment type="caution">
    <text evidence="14">The sequence shown here is derived from an EMBL/GenBank/DDBJ whole genome shotgun (WGS) entry which is preliminary data.</text>
</comment>
<dbReference type="HAMAP" id="MF_00685">
    <property type="entry name" value="GlgB"/>
    <property type="match status" value="1"/>
</dbReference>
<feature type="compositionally biased region" description="Basic and acidic residues" evidence="12">
    <location>
        <begin position="176"/>
        <end position="191"/>
    </location>
</feature>
<dbReference type="SMART" id="SM00642">
    <property type="entry name" value="Aamy"/>
    <property type="match status" value="1"/>
</dbReference>